<organism evidence="10 11">
    <name type="scientific">Parachaetomium inaequale</name>
    <dbReference type="NCBI Taxonomy" id="2588326"/>
    <lineage>
        <taxon>Eukaryota</taxon>
        <taxon>Fungi</taxon>
        <taxon>Dikarya</taxon>
        <taxon>Ascomycota</taxon>
        <taxon>Pezizomycotina</taxon>
        <taxon>Sordariomycetes</taxon>
        <taxon>Sordariomycetidae</taxon>
        <taxon>Sordariales</taxon>
        <taxon>Chaetomiaceae</taxon>
        <taxon>Parachaetomium</taxon>
    </lineage>
</organism>
<dbReference type="PANTHER" id="PTHR20208:SF10">
    <property type="entry name" value="STRUCTURE-SPECIFIC ENDONUCLEASE SUBUNIT SLX1"/>
    <property type="match status" value="1"/>
</dbReference>
<comment type="function">
    <text evidence="8">Catalytic subunit of the SLX1-SLX4 structure-specific endonuclease that resolves DNA secondary structures generated during DNA repair and recombination. Has endonuclease activity towards branched DNA substrates, introducing single-strand cuts in duplex DNA close to junctions with ss-DNA.</text>
</comment>
<accession>A0AAN6SSX6</accession>
<evidence type="ECO:0000259" key="9">
    <source>
        <dbReference type="PROSITE" id="PS50164"/>
    </source>
</evidence>
<evidence type="ECO:0000256" key="1">
    <source>
        <dbReference type="ARBA" id="ARBA00022722"/>
    </source>
</evidence>
<evidence type="ECO:0000313" key="11">
    <source>
        <dbReference type="Proteomes" id="UP001303115"/>
    </source>
</evidence>
<dbReference type="Proteomes" id="UP001303115">
    <property type="component" value="Unassembled WGS sequence"/>
</dbReference>
<dbReference type="Pfam" id="PF21202">
    <property type="entry name" value="SLX1_C"/>
    <property type="match status" value="1"/>
</dbReference>
<dbReference type="Gene3D" id="3.40.1440.10">
    <property type="entry name" value="GIY-YIG endonuclease"/>
    <property type="match status" value="1"/>
</dbReference>
<dbReference type="InterPro" id="IPR000305">
    <property type="entry name" value="GIY-YIG_endonuc"/>
</dbReference>
<dbReference type="Gene3D" id="3.30.40.10">
    <property type="entry name" value="Zinc/RING finger domain, C3HC4 (zinc finger)"/>
    <property type="match status" value="1"/>
</dbReference>
<keyword evidence="1 8" id="KW-0540">Nuclease</keyword>
<dbReference type="PROSITE" id="PS50164">
    <property type="entry name" value="GIY_YIG"/>
    <property type="match status" value="1"/>
</dbReference>
<dbReference type="InterPro" id="IPR035901">
    <property type="entry name" value="GIY-YIG_endonuc_sf"/>
</dbReference>
<keyword evidence="2 8" id="KW-0255">Endonuclease</keyword>
<evidence type="ECO:0000256" key="4">
    <source>
        <dbReference type="ARBA" id="ARBA00022801"/>
    </source>
</evidence>
<dbReference type="InterPro" id="IPR027520">
    <property type="entry name" value="Slx1"/>
</dbReference>
<comment type="subunit">
    <text evidence="8">Forms a heterodimer with SLX4.</text>
</comment>
<comment type="similarity">
    <text evidence="8">Belongs to the SLX1 family.</text>
</comment>
<dbReference type="EMBL" id="MU854368">
    <property type="protein sequence ID" value="KAK4040868.1"/>
    <property type="molecule type" value="Genomic_DNA"/>
</dbReference>
<dbReference type="InterPro" id="IPR013083">
    <property type="entry name" value="Znf_RING/FYVE/PHD"/>
</dbReference>
<reference evidence="11" key="1">
    <citation type="journal article" date="2023" name="Mol. Phylogenet. Evol.">
        <title>Genome-scale phylogeny and comparative genomics of the fungal order Sordariales.</title>
        <authorList>
            <person name="Hensen N."/>
            <person name="Bonometti L."/>
            <person name="Westerberg I."/>
            <person name="Brannstrom I.O."/>
            <person name="Guillou S."/>
            <person name="Cros-Aarteil S."/>
            <person name="Calhoun S."/>
            <person name="Haridas S."/>
            <person name="Kuo A."/>
            <person name="Mondo S."/>
            <person name="Pangilinan J."/>
            <person name="Riley R."/>
            <person name="LaButti K."/>
            <person name="Andreopoulos B."/>
            <person name="Lipzen A."/>
            <person name="Chen C."/>
            <person name="Yan M."/>
            <person name="Daum C."/>
            <person name="Ng V."/>
            <person name="Clum A."/>
            <person name="Steindorff A."/>
            <person name="Ohm R.A."/>
            <person name="Martin F."/>
            <person name="Silar P."/>
            <person name="Natvig D.O."/>
            <person name="Lalanne C."/>
            <person name="Gautier V."/>
            <person name="Ament-Velasquez S.L."/>
            <person name="Kruys A."/>
            <person name="Hutchinson M.I."/>
            <person name="Powell A.J."/>
            <person name="Barry K."/>
            <person name="Miller A.N."/>
            <person name="Grigoriev I.V."/>
            <person name="Debuchy R."/>
            <person name="Gladieux P."/>
            <person name="Hiltunen Thoren M."/>
            <person name="Johannesson H."/>
        </authorList>
    </citation>
    <scope>NUCLEOTIDE SEQUENCE [LARGE SCALE GENOMIC DNA]</scope>
    <source>
        <strain evidence="11">CBS 284.82</strain>
    </source>
</reference>
<dbReference type="GO" id="GO:0033557">
    <property type="term" value="C:Slx1-Slx4 complex"/>
    <property type="evidence" value="ECO:0007669"/>
    <property type="project" value="UniProtKB-UniRule"/>
</dbReference>
<dbReference type="InterPro" id="IPR048749">
    <property type="entry name" value="SLX1_C"/>
</dbReference>
<protein>
    <recommendedName>
        <fullName evidence="9">GIY-YIG domain-containing protein</fullName>
    </recommendedName>
</protein>
<evidence type="ECO:0000256" key="2">
    <source>
        <dbReference type="ARBA" id="ARBA00022759"/>
    </source>
</evidence>
<evidence type="ECO:0000256" key="8">
    <source>
        <dbReference type="HAMAP-Rule" id="MF_03100"/>
    </source>
</evidence>
<dbReference type="CDD" id="cd10455">
    <property type="entry name" value="GIY-YIG_SLX1"/>
    <property type="match status" value="1"/>
</dbReference>
<keyword evidence="5 8" id="KW-0233">DNA recombination</keyword>
<name>A0AAN6SSX6_9PEZI</name>
<gene>
    <name evidence="10" type="ORF">C8A01DRAFT_15339</name>
</gene>
<evidence type="ECO:0000256" key="3">
    <source>
        <dbReference type="ARBA" id="ARBA00022763"/>
    </source>
</evidence>
<dbReference type="GO" id="GO:0000724">
    <property type="term" value="P:double-strand break repair via homologous recombination"/>
    <property type="evidence" value="ECO:0007669"/>
    <property type="project" value="TreeGrafter"/>
</dbReference>
<sequence>MATQYKPIPALYTVYILRSTVRHASLYIGSTPNPPRRLSQHNGLVRGGAARTSRNNLRPWEMVALVSGFPSMTAALKFEWALNNPHISVHIPASSRLAVSTQTKRNGQPRRPSKSLASVVSNVHLLLRVPSFARWPLRVHFFNREAFAAWEKWCATVSEGLRGSLGVVTDFGPQVGEKDVGEEVVTTTEGEEGGQPEPAPWGIHALPLDYEPIKEYVAKGQDIFEFERQGRCVVCREEMRTGEGLHALCTNEGCDGVGHVSCWSRHFLKGDEADSIVPVQGQCPKCNGEVHWGDMMRELTLRVRGPKDVEKLLKRKRKRATKKAAAKA</sequence>
<evidence type="ECO:0000256" key="6">
    <source>
        <dbReference type="ARBA" id="ARBA00023204"/>
    </source>
</evidence>
<dbReference type="AlphaFoldDB" id="A0AAN6SSX6"/>
<keyword evidence="4 8" id="KW-0378">Hydrolase</keyword>
<comment type="subcellular location">
    <subcellularLocation>
        <location evidence="8">Nucleus</location>
    </subcellularLocation>
</comment>
<dbReference type="Pfam" id="PF01541">
    <property type="entry name" value="GIY-YIG"/>
    <property type="match status" value="1"/>
</dbReference>
<evidence type="ECO:0000256" key="7">
    <source>
        <dbReference type="ARBA" id="ARBA00023242"/>
    </source>
</evidence>
<comment type="caution">
    <text evidence="8">Lacks conserved residue(s) required for the propagation of feature annotation.</text>
</comment>
<keyword evidence="3 8" id="KW-0227">DNA damage</keyword>
<dbReference type="GO" id="GO:0017108">
    <property type="term" value="F:5'-flap endonuclease activity"/>
    <property type="evidence" value="ECO:0007669"/>
    <property type="project" value="InterPro"/>
</dbReference>
<proteinExistence type="inferred from homology"/>
<evidence type="ECO:0000313" key="10">
    <source>
        <dbReference type="EMBL" id="KAK4040868.1"/>
    </source>
</evidence>
<evidence type="ECO:0000256" key="5">
    <source>
        <dbReference type="ARBA" id="ARBA00023172"/>
    </source>
</evidence>
<comment type="cofactor">
    <cofactor evidence="8">
        <name>a divalent metal cation</name>
        <dbReference type="ChEBI" id="CHEBI:60240"/>
    </cofactor>
</comment>
<dbReference type="PANTHER" id="PTHR20208">
    <property type="entry name" value="STRUCTURE-SPECIFIC ENDONUCLEASE SUBUNIT SLX1"/>
    <property type="match status" value="1"/>
</dbReference>
<dbReference type="InterPro" id="IPR050381">
    <property type="entry name" value="SLX1_endonuclease"/>
</dbReference>
<keyword evidence="6 8" id="KW-0234">DNA repair</keyword>
<feature type="domain" description="GIY-YIG" evidence="9">
    <location>
        <begin position="10"/>
        <end position="92"/>
    </location>
</feature>
<dbReference type="GO" id="GO:0008821">
    <property type="term" value="F:crossover junction DNA endonuclease activity"/>
    <property type="evidence" value="ECO:0007669"/>
    <property type="project" value="TreeGrafter"/>
</dbReference>
<keyword evidence="7 8" id="KW-0539">Nucleus</keyword>
<keyword evidence="11" id="KW-1185">Reference proteome</keyword>
<comment type="caution">
    <text evidence="10">The sequence shown here is derived from an EMBL/GenBank/DDBJ whole genome shotgun (WGS) entry which is preliminary data.</text>
</comment>
<dbReference type="HAMAP" id="MF_03100">
    <property type="entry name" value="Endonuc_su_Slx1"/>
    <property type="match status" value="1"/>
</dbReference>